<dbReference type="OrthoDB" id="422644at2"/>
<evidence type="ECO:0000259" key="4">
    <source>
        <dbReference type="PROSITE" id="PS50893"/>
    </source>
</evidence>
<dbReference type="InterPro" id="IPR003439">
    <property type="entry name" value="ABC_transporter-like_ATP-bd"/>
</dbReference>
<proteinExistence type="predicted"/>
<dbReference type="InterPro" id="IPR027417">
    <property type="entry name" value="P-loop_NTPase"/>
</dbReference>
<dbReference type="GO" id="GO:0016887">
    <property type="term" value="F:ATP hydrolysis activity"/>
    <property type="evidence" value="ECO:0007669"/>
    <property type="project" value="InterPro"/>
</dbReference>
<keyword evidence="6" id="KW-1185">Reference proteome</keyword>
<dbReference type="AlphaFoldDB" id="A0A2T1DGA6"/>
<keyword evidence="1" id="KW-0813">Transport</keyword>
<dbReference type="SUPFAM" id="SSF52540">
    <property type="entry name" value="P-loop containing nucleoside triphosphate hydrolases"/>
    <property type="match status" value="1"/>
</dbReference>
<gene>
    <name evidence="5" type="ORF">C7B65_11405</name>
</gene>
<sequence>MANVADLHSRNTDLNPSKPSQIRLEQVSFASKGVASGKKPGQRSAIGAHYLLRDLSFDVFRGDRIAIVGASGSGKTTLLRLLNRLNEPIQGSLYLEGQDFRQIPVLQLRQQITLVQQESKLLGMTVREALLYPLKLRGVEIKTAEQQISEWVDRLHLPGDWLDRNELQLSVGQRQLVAIARALVIQPKVLLLDEPTSALDSGRSDHVLNTLKDLSGITILMANHQLELAQSFSDRVLHLHRGELVKDELSDRVDWQTLRAAIVQSEAKESAEWE</sequence>
<dbReference type="STRING" id="1920490.GCA_001895925_04729"/>
<dbReference type="InterPro" id="IPR017871">
    <property type="entry name" value="ABC_transporter-like_CS"/>
</dbReference>
<dbReference type="PROSITE" id="PS50893">
    <property type="entry name" value="ABC_TRANSPORTER_2"/>
    <property type="match status" value="1"/>
</dbReference>
<keyword evidence="3" id="KW-0067">ATP-binding</keyword>
<evidence type="ECO:0000313" key="6">
    <source>
        <dbReference type="Proteomes" id="UP000238634"/>
    </source>
</evidence>
<evidence type="ECO:0000256" key="3">
    <source>
        <dbReference type="ARBA" id="ARBA00022840"/>
    </source>
</evidence>
<dbReference type="PANTHER" id="PTHR43423">
    <property type="entry name" value="ABC TRANSPORTER I FAMILY MEMBER 17"/>
    <property type="match status" value="1"/>
</dbReference>
<comment type="caution">
    <text evidence="5">The sequence shown here is derived from an EMBL/GenBank/DDBJ whole genome shotgun (WGS) entry which is preliminary data.</text>
</comment>
<protein>
    <submittedName>
        <fullName evidence="5">Cobalt ABC transporter</fullName>
    </submittedName>
</protein>
<dbReference type="Pfam" id="PF00005">
    <property type="entry name" value="ABC_tran"/>
    <property type="match status" value="1"/>
</dbReference>
<evidence type="ECO:0000256" key="1">
    <source>
        <dbReference type="ARBA" id="ARBA00022448"/>
    </source>
</evidence>
<dbReference type="InterPro" id="IPR015856">
    <property type="entry name" value="ABC_transpr_CbiO/EcfA_su"/>
</dbReference>
<name>A0A2T1DGA6_9CYAN</name>
<dbReference type="PROSITE" id="PS00211">
    <property type="entry name" value="ABC_TRANSPORTER_1"/>
    <property type="match status" value="1"/>
</dbReference>
<evidence type="ECO:0000256" key="2">
    <source>
        <dbReference type="ARBA" id="ARBA00022741"/>
    </source>
</evidence>
<dbReference type="InterPro" id="IPR003593">
    <property type="entry name" value="AAA+_ATPase"/>
</dbReference>
<feature type="domain" description="ABC transporter" evidence="4">
    <location>
        <begin position="22"/>
        <end position="266"/>
    </location>
</feature>
<keyword evidence="2" id="KW-0547">Nucleotide-binding</keyword>
<evidence type="ECO:0000313" key="5">
    <source>
        <dbReference type="EMBL" id="PSB19516.1"/>
    </source>
</evidence>
<dbReference type="GO" id="GO:0005524">
    <property type="term" value="F:ATP binding"/>
    <property type="evidence" value="ECO:0007669"/>
    <property type="project" value="UniProtKB-KW"/>
</dbReference>
<dbReference type="SMART" id="SM00382">
    <property type="entry name" value="AAA"/>
    <property type="match status" value="1"/>
</dbReference>
<dbReference type="EMBL" id="PVWG01000010">
    <property type="protein sequence ID" value="PSB19516.1"/>
    <property type="molecule type" value="Genomic_DNA"/>
</dbReference>
<organism evidence="5 6">
    <name type="scientific">Phormidesmis priestleyi ULC007</name>
    <dbReference type="NCBI Taxonomy" id="1920490"/>
    <lineage>
        <taxon>Bacteria</taxon>
        <taxon>Bacillati</taxon>
        <taxon>Cyanobacteriota</taxon>
        <taxon>Cyanophyceae</taxon>
        <taxon>Leptolyngbyales</taxon>
        <taxon>Leptolyngbyaceae</taxon>
        <taxon>Phormidesmis</taxon>
    </lineage>
</organism>
<dbReference type="Gene3D" id="3.40.50.300">
    <property type="entry name" value="P-loop containing nucleotide triphosphate hydrolases"/>
    <property type="match status" value="1"/>
</dbReference>
<reference evidence="5 6" key="2">
    <citation type="submission" date="2018-03" db="EMBL/GenBank/DDBJ databases">
        <title>The ancient ancestry and fast evolution of plastids.</title>
        <authorList>
            <person name="Moore K.R."/>
            <person name="Magnabosco C."/>
            <person name="Momper L."/>
            <person name="Gold D.A."/>
            <person name="Bosak T."/>
            <person name="Fournier G.P."/>
        </authorList>
    </citation>
    <scope>NUCLEOTIDE SEQUENCE [LARGE SCALE GENOMIC DNA]</scope>
    <source>
        <strain evidence="5 6">ULC007</strain>
    </source>
</reference>
<dbReference type="CDD" id="cd03225">
    <property type="entry name" value="ABC_cobalt_CbiO_domain1"/>
    <property type="match status" value="1"/>
</dbReference>
<dbReference type="Proteomes" id="UP000238634">
    <property type="component" value="Unassembled WGS sequence"/>
</dbReference>
<dbReference type="PANTHER" id="PTHR43423:SF1">
    <property type="entry name" value="ABC TRANSPORTER I FAMILY MEMBER 17"/>
    <property type="match status" value="1"/>
</dbReference>
<dbReference type="GO" id="GO:0016020">
    <property type="term" value="C:membrane"/>
    <property type="evidence" value="ECO:0007669"/>
    <property type="project" value="InterPro"/>
</dbReference>
<reference evidence="5 6" key="1">
    <citation type="submission" date="2018-02" db="EMBL/GenBank/DDBJ databases">
        <authorList>
            <person name="Cohen D.B."/>
            <person name="Kent A.D."/>
        </authorList>
    </citation>
    <scope>NUCLEOTIDE SEQUENCE [LARGE SCALE GENOMIC DNA]</scope>
    <source>
        <strain evidence="5 6">ULC007</strain>
    </source>
</reference>
<accession>A0A2T1DGA6</accession>
<dbReference type="GO" id="GO:0022857">
    <property type="term" value="F:transmembrane transporter activity"/>
    <property type="evidence" value="ECO:0007669"/>
    <property type="project" value="UniProtKB-ARBA"/>
</dbReference>